<proteinExistence type="predicted"/>
<sequence length="111" mass="12220">MLYDLLDTEGLYLGASSALNVVAAVELAKKLGPGKTIATILCDGAYRYQSRLFSKKWLQSKGLESAIPEHLKNTAGRIRLQIYKALGIGKFASPRVNIQVERRLQGSNEAR</sequence>
<name>A0ACC1MD86_9APHY</name>
<keyword evidence="2" id="KW-1185">Reference proteome</keyword>
<dbReference type="EMBL" id="JANSHE010007424">
    <property type="protein sequence ID" value="KAJ2960785.1"/>
    <property type="molecule type" value="Genomic_DNA"/>
</dbReference>
<dbReference type="Proteomes" id="UP001144978">
    <property type="component" value="Unassembled WGS sequence"/>
</dbReference>
<protein>
    <submittedName>
        <fullName evidence="1">Uncharacterized protein</fullName>
    </submittedName>
</protein>
<evidence type="ECO:0000313" key="1">
    <source>
        <dbReference type="EMBL" id="KAJ2960785.1"/>
    </source>
</evidence>
<reference evidence="1" key="1">
    <citation type="submission" date="2022-08" db="EMBL/GenBank/DDBJ databases">
        <title>Genome Sequence of Pycnoporus sanguineus.</title>
        <authorList>
            <person name="Buettner E."/>
        </authorList>
    </citation>
    <scope>NUCLEOTIDE SEQUENCE</scope>
    <source>
        <strain evidence="1">CG-C14</strain>
    </source>
</reference>
<organism evidence="1 2">
    <name type="scientific">Trametes sanguinea</name>
    <dbReference type="NCBI Taxonomy" id="158606"/>
    <lineage>
        <taxon>Eukaryota</taxon>
        <taxon>Fungi</taxon>
        <taxon>Dikarya</taxon>
        <taxon>Basidiomycota</taxon>
        <taxon>Agaricomycotina</taxon>
        <taxon>Agaricomycetes</taxon>
        <taxon>Polyporales</taxon>
        <taxon>Polyporaceae</taxon>
        <taxon>Trametes</taxon>
    </lineage>
</organism>
<gene>
    <name evidence="1" type="ORF">NUW54_g14416</name>
</gene>
<comment type="caution">
    <text evidence="1">The sequence shown here is derived from an EMBL/GenBank/DDBJ whole genome shotgun (WGS) entry which is preliminary data.</text>
</comment>
<evidence type="ECO:0000313" key="2">
    <source>
        <dbReference type="Proteomes" id="UP001144978"/>
    </source>
</evidence>
<accession>A0ACC1MD86</accession>